<dbReference type="SUPFAM" id="SSF55811">
    <property type="entry name" value="Nudix"/>
    <property type="match status" value="1"/>
</dbReference>
<dbReference type="InterPro" id="IPR005760">
    <property type="entry name" value="A/G_AdeGlyc_MutY"/>
</dbReference>
<sequence>MKSNPWEDWPDEKIQAFQTEFLAWYNKEKRNLPWRYNHDPYRIWISEIMLQQTRVDTVIDYFYRFMEEFPTIEALALAPEEKLLKAWEGLGYYSRARNIQAAAKQLLENYDGKMPKTLDEIRSLKGIGPYTAGAIGSIAFGLPEPAIDGNVMRVVSRLFCIEEDIAKASSRSVFDRAMRTIISSKNPGDFNQAMMDLGSSICTPVNPQCEQCPIQAYCMAYKEQRQTDFPIKSKKAKPKDVYYLAGIIENDQHEFLLQQRDSKGLLASMWLFPLEEVSKEQYQTLLEKYDPAQWNLFSADQVSEEAPEMFTDFPVVWQKKLLGEISHVFSHLRWHVLVFYGRTLSEFEEQGKWVKEADFSNYVFPKPQQKLLALWQNNRTTENH</sequence>
<reference evidence="17" key="1">
    <citation type="submission" date="2019-02" db="EMBL/GenBank/DDBJ databases">
        <title>Draft genome sequence of Enterococcus sp. Gos25-1.</title>
        <authorList>
            <person name="Tanaka N."/>
            <person name="Shiwa Y."/>
            <person name="Fujita N."/>
        </authorList>
    </citation>
    <scope>NUCLEOTIDE SEQUENCE [LARGE SCALE GENOMIC DNA]</scope>
    <source>
        <strain evidence="17">Gos25-1</strain>
    </source>
</reference>
<dbReference type="Pfam" id="PF10576">
    <property type="entry name" value="EndIII_4Fe-2S"/>
    <property type="match status" value="1"/>
</dbReference>
<evidence type="ECO:0000313" key="17">
    <source>
        <dbReference type="Proteomes" id="UP000290567"/>
    </source>
</evidence>
<evidence type="ECO:0000256" key="12">
    <source>
        <dbReference type="ARBA" id="ARBA00023204"/>
    </source>
</evidence>
<dbReference type="InterPro" id="IPR023170">
    <property type="entry name" value="HhH_base_excis_C"/>
</dbReference>
<dbReference type="SUPFAM" id="SSF48150">
    <property type="entry name" value="DNA-glycosylase"/>
    <property type="match status" value="1"/>
</dbReference>
<keyword evidence="8 14" id="KW-0227">DNA damage</keyword>
<dbReference type="SMART" id="SM00478">
    <property type="entry name" value="ENDO3c"/>
    <property type="match status" value="1"/>
</dbReference>
<dbReference type="GO" id="GO:0051539">
    <property type="term" value="F:4 iron, 4 sulfur cluster binding"/>
    <property type="evidence" value="ECO:0007669"/>
    <property type="project" value="UniProtKB-UniRule"/>
</dbReference>
<evidence type="ECO:0000256" key="6">
    <source>
        <dbReference type="ARBA" id="ARBA00022485"/>
    </source>
</evidence>
<evidence type="ECO:0000256" key="11">
    <source>
        <dbReference type="ARBA" id="ARBA00023014"/>
    </source>
</evidence>
<dbReference type="FunFam" id="1.10.340.30:FF:000002">
    <property type="entry name" value="Adenine DNA glycosylase"/>
    <property type="match status" value="1"/>
</dbReference>
<evidence type="ECO:0000256" key="9">
    <source>
        <dbReference type="ARBA" id="ARBA00022801"/>
    </source>
</evidence>
<dbReference type="GO" id="GO:0035485">
    <property type="term" value="F:adenine/guanine mispair binding"/>
    <property type="evidence" value="ECO:0007669"/>
    <property type="project" value="TreeGrafter"/>
</dbReference>
<dbReference type="EMBL" id="BJCC01000001">
    <property type="protein sequence ID" value="GCF92355.1"/>
    <property type="molecule type" value="Genomic_DNA"/>
</dbReference>
<keyword evidence="11" id="KW-0411">Iron-sulfur</keyword>
<comment type="caution">
    <text evidence="16">The sequence shown here is derived from an EMBL/GenBank/DDBJ whole genome shotgun (WGS) entry which is preliminary data.</text>
</comment>
<dbReference type="GO" id="GO:0032357">
    <property type="term" value="F:oxidized purine DNA binding"/>
    <property type="evidence" value="ECO:0007669"/>
    <property type="project" value="TreeGrafter"/>
</dbReference>
<dbReference type="NCBIfam" id="TIGR01084">
    <property type="entry name" value="mutY"/>
    <property type="match status" value="1"/>
</dbReference>
<name>A0A4P5P3M7_9ENTE</name>
<proteinExistence type="inferred from homology"/>
<evidence type="ECO:0000313" key="16">
    <source>
        <dbReference type="EMBL" id="GCF92355.1"/>
    </source>
</evidence>
<feature type="domain" description="HhH-GPD" evidence="15">
    <location>
        <begin position="49"/>
        <end position="200"/>
    </location>
</feature>
<dbReference type="GO" id="GO:0034039">
    <property type="term" value="F:8-oxo-7,8-dihydroguanine DNA N-glycosylase activity"/>
    <property type="evidence" value="ECO:0007669"/>
    <property type="project" value="TreeGrafter"/>
</dbReference>
<dbReference type="Gene3D" id="1.10.340.30">
    <property type="entry name" value="Hypothetical protein, domain 2"/>
    <property type="match status" value="1"/>
</dbReference>
<dbReference type="Pfam" id="PF14815">
    <property type="entry name" value="NUDIX_4"/>
    <property type="match status" value="1"/>
</dbReference>
<dbReference type="Proteomes" id="UP000290567">
    <property type="component" value="Unassembled WGS sequence"/>
</dbReference>
<evidence type="ECO:0000256" key="8">
    <source>
        <dbReference type="ARBA" id="ARBA00022763"/>
    </source>
</evidence>
<dbReference type="InterPro" id="IPR015797">
    <property type="entry name" value="NUDIX_hydrolase-like_dom_sf"/>
</dbReference>
<dbReference type="PANTHER" id="PTHR42944:SF1">
    <property type="entry name" value="ADENINE DNA GLYCOSYLASE"/>
    <property type="match status" value="1"/>
</dbReference>
<comment type="similarity">
    <text evidence="3 14">Belongs to the Nth/MutY family.</text>
</comment>
<dbReference type="GO" id="GO:0000701">
    <property type="term" value="F:purine-specific mismatch base pair DNA N-glycosylase activity"/>
    <property type="evidence" value="ECO:0007669"/>
    <property type="project" value="UniProtKB-EC"/>
</dbReference>
<dbReference type="InterPro" id="IPR003265">
    <property type="entry name" value="HhH-GPD_domain"/>
</dbReference>
<evidence type="ECO:0000259" key="15">
    <source>
        <dbReference type="SMART" id="SM00478"/>
    </source>
</evidence>
<evidence type="ECO:0000256" key="13">
    <source>
        <dbReference type="ARBA" id="ARBA00023295"/>
    </source>
</evidence>
<evidence type="ECO:0000256" key="10">
    <source>
        <dbReference type="ARBA" id="ARBA00023004"/>
    </source>
</evidence>
<dbReference type="CDD" id="cd00056">
    <property type="entry name" value="ENDO3c"/>
    <property type="match status" value="1"/>
</dbReference>
<dbReference type="GO" id="GO:0046872">
    <property type="term" value="F:metal ion binding"/>
    <property type="evidence" value="ECO:0007669"/>
    <property type="project" value="UniProtKB-UniRule"/>
</dbReference>
<dbReference type="Pfam" id="PF00633">
    <property type="entry name" value="HHH"/>
    <property type="match status" value="1"/>
</dbReference>
<dbReference type="Pfam" id="PF00730">
    <property type="entry name" value="HhH-GPD"/>
    <property type="match status" value="1"/>
</dbReference>
<organism evidence="16 17">
    <name type="scientific">Enterococcus florum</name>
    <dbReference type="NCBI Taxonomy" id="2480627"/>
    <lineage>
        <taxon>Bacteria</taxon>
        <taxon>Bacillati</taxon>
        <taxon>Bacillota</taxon>
        <taxon>Bacilli</taxon>
        <taxon>Lactobacillales</taxon>
        <taxon>Enterococcaceae</taxon>
        <taxon>Enterococcus</taxon>
    </lineage>
</organism>
<evidence type="ECO:0000256" key="1">
    <source>
        <dbReference type="ARBA" id="ARBA00000843"/>
    </source>
</evidence>
<dbReference type="InterPro" id="IPR044298">
    <property type="entry name" value="MIG/MutY"/>
</dbReference>
<accession>A0A4P5P3M7</accession>
<dbReference type="OrthoDB" id="9802365at2"/>
<evidence type="ECO:0000256" key="4">
    <source>
        <dbReference type="ARBA" id="ARBA00012045"/>
    </source>
</evidence>
<keyword evidence="17" id="KW-1185">Reference proteome</keyword>
<dbReference type="InterPro" id="IPR000445">
    <property type="entry name" value="HhH_motif"/>
</dbReference>
<keyword evidence="6" id="KW-0004">4Fe-4S</keyword>
<keyword evidence="13 14" id="KW-0326">Glycosidase</keyword>
<comment type="cofactor">
    <cofactor evidence="14">
        <name>[4Fe-4S] cluster</name>
        <dbReference type="ChEBI" id="CHEBI:49883"/>
    </cofactor>
    <text evidence="14">Binds 1 [4Fe-4S] cluster.</text>
</comment>
<dbReference type="InterPro" id="IPR011257">
    <property type="entry name" value="DNA_glycosylase"/>
</dbReference>
<evidence type="ECO:0000256" key="7">
    <source>
        <dbReference type="ARBA" id="ARBA00022723"/>
    </source>
</evidence>
<evidence type="ECO:0000256" key="14">
    <source>
        <dbReference type="RuleBase" id="RU365096"/>
    </source>
</evidence>
<dbReference type="EC" id="3.2.2.31" evidence="4 14"/>
<dbReference type="Gene3D" id="1.10.1670.10">
    <property type="entry name" value="Helix-hairpin-Helix base-excision DNA repair enzymes (C-terminal)"/>
    <property type="match status" value="1"/>
</dbReference>
<dbReference type="GO" id="GO:0006298">
    <property type="term" value="P:mismatch repair"/>
    <property type="evidence" value="ECO:0007669"/>
    <property type="project" value="TreeGrafter"/>
</dbReference>
<dbReference type="FunFam" id="1.10.1670.10:FF:000002">
    <property type="entry name" value="Adenine DNA glycosylase"/>
    <property type="match status" value="1"/>
</dbReference>
<keyword evidence="9" id="KW-0378">Hydrolase</keyword>
<keyword evidence="12" id="KW-0234">DNA repair</keyword>
<comment type="catalytic activity">
    <reaction evidence="1 14">
        <text>Hydrolyzes free adenine bases from 7,8-dihydro-8-oxoguanine:adenine mismatched double-stranded DNA, leaving an apurinic site.</text>
        <dbReference type="EC" id="3.2.2.31"/>
    </reaction>
</comment>
<dbReference type="SMART" id="SM00525">
    <property type="entry name" value="FES"/>
    <property type="match status" value="1"/>
</dbReference>
<dbReference type="Gene3D" id="3.90.79.10">
    <property type="entry name" value="Nucleoside Triphosphate Pyrophosphohydrolase"/>
    <property type="match status" value="1"/>
</dbReference>
<dbReference type="InterPro" id="IPR029119">
    <property type="entry name" value="MutY_C"/>
</dbReference>
<evidence type="ECO:0000256" key="2">
    <source>
        <dbReference type="ARBA" id="ARBA00002933"/>
    </source>
</evidence>
<dbReference type="RefSeq" id="WP_146620865.1">
    <property type="nucleotide sequence ID" value="NZ_BJCC01000001.1"/>
</dbReference>
<protein>
    <recommendedName>
        <fullName evidence="5 14">Adenine DNA glycosylase</fullName>
        <ecNumber evidence="4 14">3.2.2.31</ecNumber>
    </recommendedName>
</protein>
<dbReference type="AlphaFoldDB" id="A0A4P5P3M7"/>
<evidence type="ECO:0000256" key="3">
    <source>
        <dbReference type="ARBA" id="ARBA00008343"/>
    </source>
</evidence>
<comment type="function">
    <text evidence="2">Adenine glycosylase active on G-A mispairs. MutY also corrects error-prone DNA synthesis past GO lesions which are due to the oxidatively damaged form of guanine: 7,8-dihydro-8-oxoguanine (8-oxo-dGTP).</text>
</comment>
<dbReference type="GO" id="GO:0006284">
    <property type="term" value="P:base-excision repair"/>
    <property type="evidence" value="ECO:0007669"/>
    <property type="project" value="UniProtKB-UniRule"/>
</dbReference>
<dbReference type="CDD" id="cd03431">
    <property type="entry name" value="NUDIX_DNA_Glycosylase_C-MutY"/>
    <property type="match status" value="1"/>
</dbReference>
<gene>
    <name evidence="16" type="primary">mutY</name>
    <name evidence="16" type="ORF">NRIC_02460</name>
</gene>
<keyword evidence="10 14" id="KW-0408">Iron</keyword>
<dbReference type="PANTHER" id="PTHR42944">
    <property type="entry name" value="ADENINE DNA GLYCOSYLASE"/>
    <property type="match status" value="1"/>
</dbReference>
<evidence type="ECO:0000256" key="5">
    <source>
        <dbReference type="ARBA" id="ARBA00022023"/>
    </source>
</evidence>
<keyword evidence="7" id="KW-0479">Metal-binding</keyword>
<dbReference type="InterPro" id="IPR003651">
    <property type="entry name" value="Endonuclease3_FeS-loop_motif"/>
</dbReference>